<dbReference type="InterPro" id="IPR052337">
    <property type="entry name" value="SAT4-like"/>
</dbReference>
<organism evidence="8 9">
    <name type="scientific">Schizothecium vesticola</name>
    <dbReference type="NCBI Taxonomy" id="314040"/>
    <lineage>
        <taxon>Eukaryota</taxon>
        <taxon>Fungi</taxon>
        <taxon>Dikarya</taxon>
        <taxon>Ascomycota</taxon>
        <taxon>Pezizomycotina</taxon>
        <taxon>Sordariomycetes</taxon>
        <taxon>Sordariomycetidae</taxon>
        <taxon>Sordariales</taxon>
        <taxon>Schizotheciaceae</taxon>
        <taxon>Schizothecium</taxon>
    </lineage>
</organism>
<dbReference type="EMBL" id="JAUKUD010000007">
    <property type="protein sequence ID" value="KAK0738913.1"/>
    <property type="molecule type" value="Genomic_DNA"/>
</dbReference>
<proteinExistence type="inferred from homology"/>
<evidence type="ECO:0000256" key="5">
    <source>
        <dbReference type="ARBA" id="ARBA00038359"/>
    </source>
</evidence>
<comment type="caution">
    <text evidence="8">The sequence shown here is derived from an EMBL/GenBank/DDBJ whole genome shotgun (WGS) entry which is preliminary data.</text>
</comment>
<comment type="similarity">
    <text evidence="5">Belongs to the SAT4 family.</text>
</comment>
<keyword evidence="9" id="KW-1185">Reference proteome</keyword>
<evidence type="ECO:0000256" key="4">
    <source>
        <dbReference type="ARBA" id="ARBA00023136"/>
    </source>
</evidence>
<evidence type="ECO:0000259" key="7">
    <source>
        <dbReference type="Pfam" id="PF20684"/>
    </source>
</evidence>
<feature type="domain" description="Rhodopsin" evidence="7">
    <location>
        <begin position="28"/>
        <end position="265"/>
    </location>
</feature>
<keyword evidence="3 6" id="KW-1133">Transmembrane helix</keyword>
<dbReference type="GO" id="GO:0016020">
    <property type="term" value="C:membrane"/>
    <property type="evidence" value="ECO:0007669"/>
    <property type="project" value="UniProtKB-SubCell"/>
</dbReference>
<feature type="transmembrane region" description="Helical" evidence="6">
    <location>
        <begin position="44"/>
        <end position="66"/>
    </location>
</feature>
<feature type="transmembrane region" description="Helical" evidence="6">
    <location>
        <begin position="202"/>
        <end position="220"/>
    </location>
</feature>
<evidence type="ECO:0000313" key="9">
    <source>
        <dbReference type="Proteomes" id="UP001172155"/>
    </source>
</evidence>
<feature type="transmembrane region" description="Helical" evidence="6">
    <location>
        <begin position="86"/>
        <end position="108"/>
    </location>
</feature>
<gene>
    <name evidence="8" type="ORF">B0T18DRAFT_441450</name>
</gene>
<evidence type="ECO:0000256" key="2">
    <source>
        <dbReference type="ARBA" id="ARBA00022692"/>
    </source>
</evidence>
<evidence type="ECO:0000256" key="3">
    <source>
        <dbReference type="ARBA" id="ARBA00022989"/>
    </source>
</evidence>
<dbReference type="Pfam" id="PF20684">
    <property type="entry name" value="Fung_rhodopsin"/>
    <property type="match status" value="1"/>
</dbReference>
<evidence type="ECO:0000313" key="8">
    <source>
        <dbReference type="EMBL" id="KAK0738913.1"/>
    </source>
</evidence>
<name>A0AA40BRF6_9PEZI</name>
<dbReference type="AlphaFoldDB" id="A0AA40BRF6"/>
<keyword evidence="4 6" id="KW-0472">Membrane</keyword>
<keyword evidence="2 6" id="KW-0812">Transmembrane</keyword>
<reference evidence="8" key="1">
    <citation type="submission" date="2023-06" db="EMBL/GenBank/DDBJ databases">
        <title>Genome-scale phylogeny and comparative genomics of the fungal order Sordariales.</title>
        <authorList>
            <consortium name="Lawrence Berkeley National Laboratory"/>
            <person name="Hensen N."/>
            <person name="Bonometti L."/>
            <person name="Westerberg I."/>
            <person name="Brannstrom I.O."/>
            <person name="Guillou S."/>
            <person name="Cros-Aarteil S."/>
            <person name="Calhoun S."/>
            <person name="Haridas S."/>
            <person name="Kuo A."/>
            <person name="Mondo S."/>
            <person name="Pangilinan J."/>
            <person name="Riley R."/>
            <person name="LaButti K."/>
            <person name="Andreopoulos B."/>
            <person name="Lipzen A."/>
            <person name="Chen C."/>
            <person name="Yanf M."/>
            <person name="Daum C."/>
            <person name="Ng V."/>
            <person name="Clum A."/>
            <person name="Steindorff A."/>
            <person name="Ohm R."/>
            <person name="Martin F."/>
            <person name="Silar P."/>
            <person name="Natvig D."/>
            <person name="Lalanne C."/>
            <person name="Gautier V."/>
            <person name="Ament-velasquez S.L."/>
            <person name="Kruys A."/>
            <person name="Hutchinson M.I."/>
            <person name="Powell A.J."/>
            <person name="Barry K."/>
            <person name="Miller A.N."/>
            <person name="Grigoriev I.V."/>
            <person name="Debuchy R."/>
            <person name="Gladieux P."/>
            <person name="Thoren M.H."/>
            <person name="Johannesson H."/>
        </authorList>
    </citation>
    <scope>NUCLEOTIDE SEQUENCE</scope>
    <source>
        <strain evidence="8">SMH3187-1</strain>
    </source>
</reference>
<evidence type="ECO:0000256" key="6">
    <source>
        <dbReference type="SAM" id="Phobius"/>
    </source>
</evidence>
<accession>A0AA40BRF6</accession>
<dbReference type="PANTHER" id="PTHR33048">
    <property type="entry name" value="PTH11-LIKE INTEGRAL MEMBRANE PROTEIN (AFU_ORTHOLOGUE AFUA_5G11245)"/>
    <property type="match status" value="1"/>
</dbReference>
<dbReference type="PANTHER" id="PTHR33048:SF42">
    <property type="entry name" value="INTEGRAL MEMBRANE PROTEIN"/>
    <property type="match status" value="1"/>
</dbReference>
<comment type="subcellular location">
    <subcellularLocation>
        <location evidence="1">Membrane</location>
        <topology evidence="1">Multi-pass membrane protein</topology>
    </subcellularLocation>
</comment>
<dbReference type="InterPro" id="IPR049326">
    <property type="entry name" value="Rhodopsin_dom_fungi"/>
</dbReference>
<feature type="transmembrane region" description="Helical" evidence="6">
    <location>
        <begin position="163"/>
        <end position="190"/>
    </location>
</feature>
<dbReference type="Proteomes" id="UP001172155">
    <property type="component" value="Unassembled WGS sequence"/>
</dbReference>
<feature type="transmembrane region" description="Helical" evidence="6">
    <location>
        <begin position="240"/>
        <end position="264"/>
    </location>
</feature>
<protein>
    <recommendedName>
        <fullName evidence="7">Rhodopsin domain-containing protein</fullName>
    </recommendedName>
</protein>
<evidence type="ECO:0000256" key="1">
    <source>
        <dbReference type="ARBA" id="ARBA00004141"/>
    </source>
</evidence>
<feature type="transmembrane region" description="Helical" evidence="6">
    <location>
        <begin position="120"/>
        <end position="143"/>
    </location>
</feature>
<feature type="transmembrane region" description="Helical" evidence="6">
    <location>
        <begin position="12"/>
        <end position="32"/>
    </location>
</feature>
<sequence>MESDEDHGPRMLITTWSLVGLSGAFLTVRVICKLKTKRRLWWDDYVLILSWFMLLASIVLVTVSVSKGLGRHVYAVPPENFPTLGIVGNLTGTFSILAATWSKTSFAITLLRLMQGKIRWLLWFIILTVNVMMGLNALFMWIRCTPVERTWNPYAPGTCWADHIYTIFAMTAAGYSAGTEFALALLPWKVIWKLQMKRKEKVGVAIAMSMGIFAGGTAVVKTLEIPSLANPDFTFVSVGLVQWGAAESGVTIMAASIPVLRTLFRDLNTISRRYYQGGSNADGTQGSKAAGTRSTKYATENTVTISVGNDVALEATNLKTGNSSENPLRDSYGRILQSKEVMIDVEYQVEDADCQCNQECKVHGRQHREA</sequence>